<protein>
    <submittedName>
        <fullName evidence="4">Response regulator transcription factor</fullName>
    </submittedName>
</protein>
<evidence type="ECO:0000313" key="4">
    <source>
        <dbReference type="EMBL" id="MBF9141939.1"/>
    </source>
</evidence>
<feature type="domain" description="Response regulatory" evidence="2">
    <location>
        <begin position="5"/>
        <end position="120"/>
    </location>
</feature>
<dbReference type="InterPro" id="IPR046947">
    <property type="entry name" value="LytR-like"/>
</dbReference>
<keyword evidence="5" id="KW-1185">Reference proteome</keyword>
<reference evidence="4 5" key="1">
    <citation type="submission" date="2020-11" db="EMBL/GenBank/DDBJ databases">
        <authorList>
            <person name="Kim M.K."/>
        </authorList>
    </citation>
    <scope>NUCLEOTIDE SEQUENCE [LARGE SCALE GENOMIC DNA]</scope>
    <source>
        <strain evidence="4 5">BT439</strain>
    </source>
</reference>
<dbReference type="Pfam" id="PF00072">
    <property type="entry name" value="Response_reg"/>
    <property type="match status" value="1"/>
</dbReference>
<accession>A0A931BDQ7</accession>
<dbReference type="Proteomes" id="UP000645610">
    <property type="component" value="Unassembled WGS sequence"/>
</dbReference>
<dbReference type="InterPro" id="IPR007492">
    <property type="entry name" value="LytTR_DNA-bd_dom"/>
</dbReference>
<name>A0A931BDQ7_9BACT</name>
<dbReference type="Gene3D" id="3.40.50.2300">
    <property type="match status" value="1"/>
</dbReference>
<comment type="caution">
    <text evidence="4">The sequence shown here is derived from an EMBL/GenBank/DDBJ whole genome shotgun (WGS) entry which is preliminary data.</text>
</comment>
<dbReference type="AlphaFoldDB" id="A0A931BDQ7"/>
<keyword evidence="1" id="KW-0597">Phosphoprotein</keyword>
<feature type="domain" description="HTH LytTR-type" evidence="3">
    <location>
        <begin position="149"/>
        <end position="253"/>
    </location>
</feature>
<dbReference type="Gene3D" id="2.40.50.1020">
    <property type="entry name" value="LytTr DNA-binding domain"/>
    <property type="match status" value="1"/>
</dbReference>
<dbReference type="PROSITE" id="PS50110">
    <property type="entry name" value="RESPONSE_REGULATORY"/>
    <property type="match status" value="1"/>
</dbReference>
<evidence type="ECO:0000259" key="2">
    <source>
        <dbReference type="PROSITE" id="PS50110"/>
    </source>
</evidence>
<gene>
    <name evidence="4" type="ORF">I2I01_09860</name>
</gene>
<sequence>MSSFRTLIVDDEPLARRRIRQLLADHPDFAVQGECASGAEALQVLAQEPAAVDLVFLDVHMPGLDGLQLAQQLPPLALPLVVFVTAYDHYLLQAFAAHAVDYLLKPLDPDRFARCLAHVRHRVGQYRAGAAVAAPADLPPLAGHFPAQLLIKQPGRLYFVPTAQVAYLEATGNYVTVHAQGTPHLLRTTLGQLAQQLDPQLFLRIHRSLIVNTQHVQELRPWTHGEYLLKLLDGTHLTSSRSYTGVIQQFIQLHSV</sequence>
<organism evidence="4 5">
    <name type="scientific">Hymenobacter properus</name>
    <dbReference type="NCBI Taxonomy" id="2791026"/>
    <lineage>
        <taxon>Bacteria</taxon>
        <taxon>Pseudomonadati</taxon>
        <taxon>Bacteroidota</taxon>
        <taxon>Cytophagia</taxon>
        <taxon>Cytophagales</taxon>
        <taxon>Hymenobacteraceae</taxon>
        <taxon>Hymenobacter</taxon>
    </lineage>
</organism>
<dbReference type="SUPFAM" id="SSF52172">
    <property type="entry name" value="CheY-like"/>
    <property type="match status" value="1"/>
</dbReference>
<dbReference type="EMBL" id="JADQDP010000002">
    <property type="protein sequence ID" value="MBF9141939.1"/>
    <property type="molecule type" value="Genomic_DNA"/>
</dbReference>
<dbReference type="SMART" id="SM00850">
    <property type="entry name" value="LytTR"/>
    <property type="match status" value="1"/>
</dbReference>
<dbReference type="RefSeq" id="WP_196286269.1">
    <property type="nucleotide sequence ID" value="NZ_JADQDP010000002.1"/>
</dbReference>
<evidence type="ECO:0000313" key="5">
    <source>
        <dbReference type="Proteomes" id="UP000645610"/>
    </source>
</evidence>
<dbReference type="GO" id="GO:0003677">
    <property type="term" value="F:DNA binding"/>
    <property type="evidence" value="ECO:0007669"/>
    <property type="project" value="InterPro"/>
</dbReference>
<dbReference type="PANTHER" id="PTHR37299">
    <property type="entry name" value="TRANSCRIPTIONAL REGULATOR-RELATED"/>
    <property type="match status" value="1"/>
</dbReference>
<dbReference type="PROSITE" id="PS50930">
    <property type="entry name" value="HTH_LYTTR"/>
    <property type="match status" value="1"/>
</dbReference>
<dbReference type="InterPro" id="IPR001789">
    <property type="entry name" value="Sig_transdc_resp-reg_receiver"/>
</dbReference>
<evidence type="ECO:0000259" key="3">
    <source>
        <dbReference type="PROSITE" id="PS50930"/>
    </source>
</evidence>
<evidence type="ECO:0000256" key="1">
    <source>
        <dbReference type="PROSITE-ProRule" id="PRU00169"/>
    </source>
</evidence>
<dbReference type="GO" id="GO:0000156">
    <property type="term" value="F:phosphorelay response regulator activity"/>
    <property type="evidence" value="ECO:0007669"/>
    <property type="project" value="InterPro"/>
</dbReference>
<dbReference type="PANTHER" id="PTHR37299:SF1">
    <property type="entry name" value="STAGE 0 SPORULATION PROTEIN A HOMOLOG"/>
    <property type="match status" value="1"/>
</dbReference>
<feature type="modified residue" description="4-aspartylphosphate" evidence="1">
    <location>
        <position position="58"/>
    </location>
</feature>
<dbReference type="SMART" id="SM00448">
    <property type="entry name" value="REC"/>
    <property type="match status" value="1"/>
</dbReference>
<dbReference type="Pfam" id="PF04397">
    <property type="entry name" value="LytTR"/>
    <property type="match status" value="1"/>
</dbReference>
<proteinExistence type="predicted"/>
<dbReference type="InterPro" id="IPR011006">
    <property type="entry name" value="CheY-like_superfamily"/>
</dbReference>